<sequence>MARPRATRRLSASSHPFPRTRSMLVGLSIWRTVHRDARWEGSLRIWVPQRCHGHSSLGQ</sequence>
<keyword evidence="2" id="KW-1185">Reference proteome</keyword>
<name>A0A5C3NCE9_9AGAM</name>
<proteinExistence type="predicted"/>
<dbReference type="Proteomes" id="UP000305948">
    <property type="component" value="Unassembled WGS sequence"/>
</dbReference>
<accession>A0A5C3NCE9</accession>
<dbReference type="AlphaFoldDB" id="A0A5C3NCE9"/>
<protein>
    <submittedName>
        <fullName evidence="1">Uncharacterized protein</fullName>
    </submittedName>
</protein>
<evidence type="ECO:0000313" key="2">
    <source>
        <dbReference type="Proteomes" id="UP000305948"/>
    </source>
</evidence>
<reference evidence="1 2" key="1">
    <citation type="journal article" date="2019" name="Nat. Ecol. Evol.">
        <title>Megaphylogeny resolves global patterns of mushroom evolution.</title>
        <authorList>
            <person name="Varga T."/>
            <person name="Krizsan K."/>
            <person name="Foldi C."/>
            <person name="Dima B."/>
            <person name="Sanchez-Garcia M."/>
            <person name="Sanchez-Ramirez S."/>
            <person name="Szollosi G.J."/>
            <person name="Szarkandi J.G."/>
            <person name="Papp V."/>
            <person name="Albert L."/>
            <person name="Andreopoulos W."/>
            <person name="Angelini C."/>
            <person name="Antonin V."/>
            <person name="Barry K.W."/>
            <person name="Bougher N.L."/>
            <person name="Buchanan P."/>
            <person name="Buyck B."/>
            <person name="Bense V."/>
            <person name="Catcheside P."/>
            <person name="Chovatia M."/>
            <person name="Cooper J."/>
            <person name="Damon W."/>
            <person name="Desjardin D."/>
            <person name="Finy P."/>
            <person name="Geml J."/>
            <person name="Haridas S."/>
            <person name="Hughes K."/>
            <person name="Justo A."/>
            <person name="Karasinski D."/>
            <person name="Kautmanova I."/>
            <person name="Kiss B."/>
            <person name="Kocsube S."/>
            <person name="Kotiranta H."/>
            <person name="LaButti K.M."/>
            <person name="Lechner B.E."/>
            <person name="Liimatainen K."/>
            <person name="Lipzen A."/>
            <person name="Lukacs Z."/>
            <person name="Mihaltcheva S."/>
            <person name="Morgado L.N."/>
            <person name="Niskanen T."/>
            <person name="Noordeloos M.E."/>
            <person name="Ohm R.A."/>
            <person name="Ortiz-Santana B."/>
            <person name="Ovrebo C."/>
            <person name="Racz N."/>
            <person name="Riley R."/>
            <person name="Savchenko A."/>
            <person name="Shiryaev A."/>
            <person name="Soop K."/>
            <person name="Spirin V."/>
            <person name="Szebenyi C."/>
            <person name="Tomsovsky M."/>
            <person name="Tulloss R.E."/>
            <person name="Uehling J."/>
            <person name="Grigoriev I.V."/>
            <person name="Vagvolgyi C."/>
            <person name="Papp T."/>
            <person name="Martin F.M."/>
            <person name="Miettinen O."/>
            <person name="Hibbett D.S."/>
            <person name="Nagy L.G."/>
        </authorList>
    </citation>
    <scope>NUCLEOTIDE SEQUENCE [LARGE SCALE GENOMIC DNA]</scope>
    <source>
        <strain evidence="1 2">OMC1185</strain>
    </source>
</reference>
<organism evidence="1 2">
    <name type="scientific">Heliocybe sulcata</name>
    <dbReference type="NCBI Taxonomy" id="5364"/>
    <lineage>
        <taxon>Eukaryota</taxon>
        <taxon>Fungi</taxon>
        <taxon>Dikarya</taxon>
        <taxon>Basidiomycota</taxon>
        <taxon>Agaricomycotina</taxon>
        <taxon>Agaricomycetes</taxon>
        <taxon>Gloeophyllales</taxon>
        <taxon>Gloeophyllaceae</taxon>
        <taxon>Heliocybe</taxon>
    </lineage>
</organism>
<gene>
    <name evidence="1" type="ORF">OE88DRAFT_1651633</name>
</gene>
<evidence type="ECO:0000313" key="1">
    <source>
        <dbReference type="EMBL" id="TFK55364.1"/>
    </source>
</evidence>
<dbReference type="EMBL" id="ML213504">
    <property type="protein sequence ID" value="TFK55364.1"/>
    <property type="molecule type" value="Genomic_DNA"/>
</dbReference>